<sequence>MLNTLIVYSYPLYKPHGLYNEMQKFLKLESLNQVKSTIN</sequence>
<reference evidence="2" key="1">
    <citation type="journal article" date="2014" name="Environ. Microbiol.">
        <title>Comparative genomics of the marine bacterial genus Glaciecola reveals the high degree of genomic diversity and genomic characteristic for cold adaptation.</title>
        <authorList>
            <person name="Qin Q.L."/>
            <person name="Xie B.B."/>
            <person name="Yu Y."/>
            <person name="Shu Y.L."/>
            <person name="Rong J.C."/>
            <person name="Zhang Y.J."/>
            <person name="Zhao D.L."/>
            <person name="Chen X.L."/>
            <person name="Zhang X.Y."/>
            <person name="Chen B."/>
            <person name="Zhou B.C."/>
            <person name="Zhang Y.Z."/>
        </authorList>
    </citation>
    <scope>NUCLEOTIDE SEQUENCE [LARGE SCALE GENOMIC DNA]</scope>
    <source>
        <strain evidence="2">ACAM 615</strain>
    </source>
</reference>
<name>K6Z9C5_9ALTE</name>
<dbReference type="AlphaFoldDB" id="K6Z9C5"/>
<organism evidence="1 2">
    <name type="scientific">Brumicola pallidula DSM 14239 = ACAM 615</name>
    <dbReference type="NCBI Taxonomy" id="1121922"/>
    <lineage>
        <taxon>Bacteria</taxon>
        <taxon>Pseudomonadati</taxon>
        <taxon>Pseudomonadota</taxon>
        <taxon>Gammaproteobacteria</taxon>
        <taxon>Alteromonadales</taxon>
        <taxon>Alteromonadaceae</taxon>
        <taxon>Brumicola</taxon>
    </lineage>
</organism>
<gene>
    <name evidence="1" type="ORF">GPAL_0085</name>
</gene>
<proteinExistence type="predicted"/>
<accession>K6Z9C5</accession>
<dbReference type="Proteomes" id="UP000006251">
    <property type="component" value="Unassembled WGS sequence"/>
</dbReference>
<dbReference type="EMBL" id="BAEQ01000004">
    <property type="protein sequence ID" value="GAC26967.1"/>
    <property type="molecule type" value="Genomic_DNA"/>
</dbReference>
<keyword evidence="2" id="KW-1185">Reference proteome</keyword>
<comment type="caution">
    <text evidence="1">The sequence shown here is derived from an EMBL/GenBank/DDBJ whole genome shotgun (WGS) entry which is preliminary data.</text>
</comment>
<evidence type="ECO:0000313" key="1">
    <source>
        <dbReference type="EMBL" id="GAC26967.1"/>
    </source>
</evidence>
<protein>
    <submittedName>
        <fullName evidence="1">Uncharacterized protein</fullName>
    </submittedName>
</protein>
<evidence type="ECO:0000313" key="2">
    <source>
        <dbReference type="Proteomes" id="UP000006251"/>
    </source>
</evidence>